<gene>
    <name evidence="3" type="ORF">W59_14866</name>
    <name evidence="2" type="ORF">W59_21718</name>
</gene>
<dbReference type="Proteomes" id="UP000006447">
    <property type="component" value="Unassembled WGS sequence"/>
</dbReference>
<comment type="caution">
    <text evidence="2">The sequence shown here is derived from an EMBL/GenBank/DDBJ whole genome shotgun (WGS) entry which is preliminary data.</text>
</comment>
<reference evidence="2 4" key="1">
    <citation type="journal article" date="2012" name="J. Bacteriol.">
        <title>Draft genome sequence of the nitrophenol-degrading actinomycete Rhodococcus imtechensis RKJ300.</title>
        <authorList>
            <person name="Vikram S."/>
            <person name="Kumar S."/>
            <person name="Subramanian S."/>
            <person name="Raghava G.P."/>
        </authorList>
    </citation>
    <scope>NUCLEOTIDE SEQUENCE [LARGE SCALE GENOMIC DNA]</scope>
    <source>
        <strain evidence="2 4">RKJ300</strain>
    </source>
</reference>
<dbReference type="InterPro" id="IPR002059">
    <property type="entry name" value="CSP_DNA-bd"/>
</dbReference>
<dbReference type="EMBL" id="AJJH01000084">
    <property type="protein sequence ID" value="EID79123.1"/>
    <property type="molecule type" value="Genomic_DNA"/>
</dbReference>
<organism evidence="2 4">
    <name type="scientific">Rhodococcus opacus RKJ300 = JCM 13270</name>
    <dbReference type="NCBI Taxonomy" id="1165867"/>
    <lineage>
        <taxon>Bacteria</taxon>
        <taxon>Bacillati</taxon>
        <taxon>Actinomycetota</taxon>
        <taxon>Actinomycetes</taxon>
        <taxon>Mycobacteriales</taxon>
        <taxon>Nocardiaceae</taxon>
        <taxon>Rhodococcus</taxon>
    </lineage>
</organism>
<evidence type="ECO:0000313" key="2">
    <source>
        <dbReference type="EMBL" id="EID77818.1"/>
    </source>
</evidence>
<proteinExistence type="predicted"/>
<accession>I0WN52</accession>
<evidence type="ECO:0000313" key="4">
    <source>
        <dbReference type="Proteomes" id="UP000006447"/>
    </source>
</evidence>
<dbReference type="GO" id="GO:0003676">
    <property type="term" value="F:nucleic acid binding"/>
    <property type="evidence" value="ECO:0007669"/>
    <property type="project" value="InterPro"/>
</dbReference>
<protein>
    <recommendedName>
        <fullName evidence="1">CSD domain-containing protein</fullName>
    </recommendedName>
</protein>
<dbReference type="InterPro" id="IPR012340">
    <property type="entry name" value="NA-bd_OB-fold"/>
</dbReference>
<dbReference type="AlphaFoldDB" id="I0WN52"/>
<dbReference type="PROSITE" id="PS51857">
    <property type="entry name" value="CSD_2"/>
    <property type="match status" value="1"/>
</dbReference>
<evidence type="ECO:0000313" key="3">
    <source>
        <dbReference type="EMBL" id="EID79123.1"/>
    </source>
</evidence>
<name>I0WN52_RHOOP</name>
<feature type="domain" description="CSD" evidence="1">
    <location>
        <begin position="16"/>
        <end position="38"/>
    </location>
</feature>
<evidence type="ECO:0000259" key="1">
    <source>
        <dbReference type="PROSITE" id="PS51857"/>
    </source>
</evidence>
<dbReference type="EMBL" id="AJJH01000119">
    <property type="protein sequence ID" value="EID77818.1"/>
    <property type="molecule type" value="Genomic_DNA"/>
</dbReference>
<dbReference type="SUPFAM" id="SSF50249">
    <property type="entry name" value="Nucleic acid-binding proteins"/>
    <property type="match status" value="1"/>
</dbReference>
<sequence>MTSGLRSRSQYEEPTREHGVVHWFNREQGFGLITPDDG</sequence>
<feature type="non-terminal residue" evidence="2">
    <location>
        <position position="38"/>
    </location>
</feature>
<dbReference type="Gene3D" id="2.40.50.140">
    <property type="entry name" value="Nucleic acid-binding proteins"/>
    <property type="match status" value="1"/>
</dbReference>